<keyword evidence="3" id="KW-1185">Reference proteome</keyword>
<feature type="chain" id="PRO_5042812331" evidence="1">
    <location>
        <begin position="25"/>
        <end position="70"/>
    </location>
</feature>
<reference evidence="2 3" key="1">
    <citation type="submission" date="2024-02" db="EMBL/GenBank/DDBJ databases">
        <title>Chromosome-scale genome assembly of the rough periwinkle Littorina saxatilis.</title>
        <authorList>
            <person name="De Jode A."/>
            <person name="Faria R."/>
            <person name="Formenti G."/>
            <person name="Sims Y."/>
            <person name="Smith T.P."/>
            <person name="Tracey A."/>
            <person name="Wood J.M.D."/>
            <person name="Zagrodzka Z.B."/>
            <person name="Johannesson K."/>
            <person name="Butlin R.K."/>
            <person name="Leder E.H."/>
        </authorList>
    </citation>
    <scope>NUCLEOTIDE SEQUENCE [LARGE SCALE GENOMIC DNA]</scope>
    <source>
        <strain evidence="2">Snail1</strain>
        <tissue evidence="2">Muscle</tissue>
    </source>
</reference>
<sequence>MMKTALTITVAVLLLCCLCPHSSAAPALSDPGSGANVPGNPPMQTYPIVLQINLVPDVKGKVLRATQAVS</sequence>
<name>A0AAN9BSN6_9CAEN</name>
<dbReference type="EMBL" id="JBAMIC010000003">
    <property type="protein sequence ID" value="KAK7110469.1"/>
    <property type="molecule type" value="Genomic_DNA"/>
</dbReference>
<evidence type="ECO:0000313" key="3">
    <source>
        <dbReference type="Proteomes" id="UP001374579"/>
    </source>
</evidence>
<organism evidence="2 3">
    <name type="scientific">Littorina saxatilis</name>
    <dbReference type="NCBI Taxonomy" id="31220"/>
    <lineage>
        <taxon>Eukaryota</taxon>
        <taxon>Metazoa</taxon>
        <taxon>Spiralia</taxon>
        <taxon>Lophotrochozoa</taxon>
        <taxon>Mollusca</taxon>
        <taxon>Gastropoda</taxon>
        <taxon>Caenogastropoda</taxon>
        <taxon>Littorinimorpha</taxon>
        <taxon>Littorinoidea</taxon>
        <taxon>Littorinidae</taxon>
        <taxon>Littorina</taxon>
    </lineage>
</organism>
<keyword evidence="1" id="KW-0732">Signal</keyword>
<feature type="signal peptide" evidence="1">
    <location>
        <begin position="1"/>
        <end position="24"/>
    </location>
</feature>
<evidence type="ECO:0000256" key="1">
    <source>
        <dbReference type="SAM" id="SignalP"/>
    </source>
</evidence>
<dbReference type="Proteomes" id="UP001374579">
    <property type="component" value="Unassembled WGS sequence"/>
</dbReference>
<dbReference type="AlphaFoldDB" id="A0AAN9BSN6"/>
<protein>
    <submittedName>
        <fullName evidence="2">Uncharacterized protein</fullName>
    </submittedName>
</protein>
<evidence type="ECO:0000313" key="2">
    <source>
        <dbReference type="EMBL" id="KAK7110469.1"/>
    </source>
</evidence>
<accession>A0AAN9BSN6</accession>
<proteinExistence type="predicted"/>
<comment type="caution">
    <text evidence="2">The sequence shown here is derived from an EMBL/GenBank/DDBJ whole genome shotgun (WGS) entry which is preliminary data.</text>
</comment>
<gene>
    <name evidence="2" type="ORF">V1264_014337</name>
</gene>